<accession>A0A2T3ZM10</accession>
<protein>
    <submittedName>
        <fullName evidence="1">Uncharacterized protein</fullName>
    </submittedName>
</protein>
<dbReference type="EMBL" id="KZ679257">
    <property type="protein sequence ID" value="PTB45840.1"/>
    <property type="molecule type" value="Genomic_DNA"/>
</dbReference>
<evidence type="ECO:0000313" key="1">
    <source>
        <dbReference type="EMBL" id="PTB45840.1"/>
    </source>
</evidence>
<reference evidence="1 2" key="1">
    <citation type="submission" date="2016-07" db="EMBL/GenBank/DDBJ databases">
        <title>Multiple horizontal gene transfer events from other fungi enriched the ability of initially mycotrophic Trichoderma (Ascomycota) to feed on dead plant biomass.</title>
        <authorList>
            <consortium name="DOE Joint Genome Institute"/>
            <person name="Aerts A."/>
            <person name="Atanasova L."/>
            <person name="Chenthamara K."/>
            <person name="Zhang J."/>
            <person name="Grujic M."/>
            <person name="Henrissat B."/>
            <person name="Kuo A."/>
            <person name="Salamov A."/>
            <person name="Lipzen A."/>
            <person name="Labutti K."/>
            <person name="Barry K."/>
            <person name="Miao Y."/>
            <person name="Rahimi M.J."/>
            <person name="Shen Q."/>
            <person name="Grigoriev I.V."/>
            <person name="Kubicek C.P."/>
            <person name="Druzhinina I.S."/>
        </authorList>
    </citation>
    <scope>NUCLEOTIDE SEQUENCE [LARGE SCALE GENOMIC DNA]</scope>
    <source>
        <strain evidence="1 2">CBS 433.97</strain>
    </source>
</reference>
<sequence length="175" mass="19737">MIDRGRHSRTSAFLFHASSAFPTSDDVLPLTFSCNDEAWEDMNRVLSIWRGNGEMGKWGKTWRSDILRSDSLTDGGIPQILPLTSIGCSAVVARFTIGAARLQAQFIRQRINSWSMGCSDASRERWRLCQWLQNSGVRPEYRWGHMQGATLLELENRTLARAAAFLCTWASALLL</sequence>
<proteinExistence type="predicted"/>
<dbReference type="AlphaFoldDB" id="A0A2T3ZM10"/>
<keyword evidence="2" id="KW-1185">Reference proteome</keyword>
<evidence type="ECO:0000313" key="2">
    <source>
        <dbReference type="Proteomes" id="UP000240493"/>
    </source>
</evidence>
<name>A0A2T3ZM10_TRIA4</name>
<gene>
    <name evidence="1" type="ORF">M441DRAFT_326330</name>
</gene>
<dbReference type="Proteomes" id="UP000240493">
    <property type="component" value="Unassembled WGS sequence"/>
</dbReference>
<organism evidence="1 2">
    <name type="scientific">Trichoderma asperellum (strain ATCC 204424 / CBS 433.97 / NBRC 101777)</name>
    <dbReference type="NCBI Taxonomy" id="1042311"/>
    <lineage>
        <taxon>Eukaryota</taxon>
        <taxon>Fungi</taxon>
        <taxon>Dikarya</taxon>
        <taxon>Ascomycota</taxon>
        <taxon>Pezizomycotina</taxon>
        <taxon>Sordariomycetes</taxon>
        <taxon>Hypocreomycetidae</taxon>
        <taxon>Hypocreales</taxon>
        <taxon>Hypocreaceae</taxon>
        <taxon>Trichoderma</taxon>
    </lineage>
</organism>